<protein>
    <submittedName>
        <fullName evidence="2">Uncharacterized protein</fullName>
    </submittedName>
</protein>
<keyword evidence="1" id="KW-0812">Transmembrane</keyword>
<gene>
    <name evidence="2" type="ORF">AXX12_02640</name>
</gene>
<dbReference type="STRING" id="1794912.AXX12_02640"/>
<feature type="transmembrane region" description="Helical" evidence="1">
    <location>
        <begin position="43"/>
        <end position="64"/>
    </location>
</feature>
<dbReference type="AlphaFoldDB" id="A0A154BT52"/>
<organism evidence="2 3">
    <name type="scientific">Anaerosporomusa subterranea</name>
    <dbReference type="NCBI Taxonomy" id="1794912"/>
    <lineage>
        <taxon>Bacteria</taxon>
        <taxon>Bacillati</taxon>
        <taxon>Bacillota</taxon>
        <taxon>Negativicutes</taxon>
        <taxon>Acetonemataceae</taxon>
        <taxon>Anaerosporomusa</taxon>
    </lineage>
</organism>
<evidence type="ECO:0000256" key="1">
    <source>
        <dbReference type="SAM" id="Phobius"/>
    </source>
</evidence>
<proteinExistence type="predicted"/>
<reference evidence="2 3" key="1">
    <citation type="submission" date="2016-02" db="EMBL/GenBank/DDBJ databases">
        <title>Anaerosporomusa subterraneum gen. nov., sp. nov., a spore-forming obligate anaerobe isolated from saprolite.</title>
        <authorList>
            <person name="Choi J.K."/>
            <person name="Shah M."/>
            <person name="Yee N."/>
        </authorList>
    </citation>
    <scope>NUCLEOTIDE SEQUENCE [LARGE SCALE GENOMIC DNA]</scope>
    <source>
        <strain evidence="2 3">RU4</strain>
    </source>
</reference>
<dbReference type="OrthoDB" id="10002458at2"/>
<keyword evidence="1" id="KW-0472">Membrane</keyword>
<evidence type="ECO:0000313" key="3">
    <source>
        <dbReference type="Proteomes" id="UP000076268"/>
    </source>
</evidence>
<accession>A0A154BT52</accession>
<sequence>MLSLFFEYPIVTGISFVLALILASVVGDVDSKLGEILGMNMVFPIVVFCFMAVLEAIFFVVKAFQTGEVKKRKNRARAFKARNSKD</sequence>
<dbReference type="RefSeq" id="WP_066238678.1">
    <property type="nucleotide sequence ID" value="NZ_LSGP01000013.1"/>
</dbReference>
<name>A0A154BT52_ANASB</name>
<evidence type="ECO:0000313" key="2">
    <source>
        <dbReference type="EMBL" id="KYZ77055.1"/>
    </source>
</evidence>
<comment type="caution">
    <text evidence="2">The sequence shown here is derived from an EMBL/GenBank/DDBJ whole genome shotgun (WGS) entry which is preliminary data.</text>
</comment>
<keyword evidence="1" id="KW-1133">Transmembrane helix</keyword>
<dbReference type="EMBL" id="LSGP01000013">
    <property type="protein sequence ID" value="KYZ77055.1"/>
    <property type="molecule type" value="Genomic_DNA"/>
</dbReference>
<keyword evidence="3" id="KW-1185">Reference proteome</keyword>
<dbReference type="Proteomes" id="UP000076268">
    <property type="component" value="Unassembled WGS sequence"/>
</dbReference>